<dbReference type="Pfam" id="PF00001">
    <property type="entry name" value="7tm_1"/>
    <property type="match status" value="1"/>
</dbReference>
<keyword evidence="14" id="KW-1185">Reference proteome</keyword>
<evidence type="ECO:0000256" key="2">
    <source>
        <dbReference type="ARBA" id="ARBA00022475"/>
    </source>
</evidence>
<evidence type="ECO:0000256" key="1">
    <source>
        <dbReference type="ARBA" id="ARBA00004651"/>
    </source>
</evidence>
<feature type="transmembrane region" description="Helical" evidence="12">
    <location>
        <begin position="48"/>
        <end position="72"/>
    </location>
</feature>
<feature type="domain" description="G-protein coupled receptors family 1 profile" evidence="13">
    <location>
        <begin position="63"/>
        <end position="314"/>
    </location>
</feature>
<comment type="similarity">
    <text evidence="10">Belongs to the G-protein coupled receptor 1 family.</text>
</comment>
<dbReference type="GeneID" id="115823501"/>
<dbReference type="OrthoDB" id="9944627at2759"/>
<feature type="transmembrane region" description="Helical" evidence="12">
    <location>
        <begin position="257"/>
        <end position="278"/>
    </location>
</feature>
<evidence type="ECO:0000259" key="13">
    <source>
        <dbReference type="PROSITE" id="PS50262"/>
    </source>
</evidence>
<dbReference type="FunFam" id="1.20.1070.10:FF:000040">
    <property type="entry name" value="Coagulation factor 2 (thrombin) receptor"/>
    <property type="match status" value="1"/>
</dbReference>
<comment type="subcellular location">
    <subcellularLocation>
        <location evidence="1">Cell membrane</location>
        <topology evidence="1">Multi-pass membrane protein</topology>
    </subcellularLocation>
</comment>
<keyword evidence="6 12" id="KW-0472">Membrane</keyword>
<dbReference type="GO" id="GO:0007200">
    <property type="term" value="P:phospholipase C-activating G protein-coupled receptor signaling pathway"/>
    <property type="evidence" value="ECO:0007669"/>
    <property type="project" value="TreeGrafter"/>
</dbReference>
<evidence type="ECO:0000313" key="15">
    <source>
        <dbReference type="RefSeq" id="XP_030643415.1"/>
    </source>
</evidence>
<protein>
    <submittedName>
        <fullName evidence="15">P2Y purinoceptor 8</fullName>
    </submittedName>
</protein>
<dbReference type="GO" id="GO:0004930">
    <property type="term" value="F:G protein-coupled receptor activity"/>
    <property type="evidence" value="ECO:0007669"/>
    <property type="project" value="UniProtKB-KW"/>
</dbReference>
<evidence type="ECO:0000256" key="3">
    <source>
        <dbReference type="ARBA" id="ARBA00022692"/>
    </source>
</evidence>
<dbReference type="PROSITE" id="PS00237">
    <property type="entry name" value="G_PROTEIN_RECEP_F1_1"/>
    <property type="match status" value="1"/>
</dbReference>
<evidence type="ECO:0000256" key="12">
    <source>
        <dbReference type="SAM" id="Phobius"/>
    </source>
</evidence>
<evidence type="ECO:0000256" key="6">
    <source>
        <dbReference type="ARBA" id="ARBA00023136"/>
    </source>
</evidence>
<evidence type="ECO:0000256" key="7">
    <source>
        <dbReference type="ARBA" id="ARBA00023170"/>
    </source>
</evidence>
<feature type="transmembrane region" description="Helical" evidence="12">
    <location>
        <begin position="84"/>
        <end position="103"/>
    </location>
</feature>
<keyword evidence="9 10" id="KW-0807">Transducer</keyword>
<evidence type="ECO:0000256" key="4">
    <source>
        <dbReference type="ARBA" id="ARBA00022989"/>
    </source>
</evidence>
<dbReference type="InParanoid" id="A0A6J2WD61"/>
<evidence type="ECO:0000256" key="5">
    <source>
        <dbReference type="ARBA" id="ARBA00023040"/>
    </source>
</evidence>
<keyword evidence="3 10" id="KW-0812">Transmembrane</keyword>
<evidence type="ECO:0000256" key="8">
    <source>
        <dbReference type="ARBA" id="ARBA00023180"/>
    </source>
</evidence>
<dbReference type="AlphaFoldDB" id="A0A6J2WD61"/>
<dbReference type="RefSeq" id="XP_030643415.1">
    <property type="nucleotide sequence ID" value="XM_030787555.1"/>
</dbReference>
<proteinExistence type="inferred from homology"/>
<keyword evidence="2" id="KW-1003">Cell membrane</keyword>
<dbReference type="InterPro" id="IPR017452">
    <property type="entry name" value="GPCR_Rhodpsn_7TM"/>
</dbReference>
<dbReference type="Gene3D" id="1.20.1070.10">
    <property type="entry name" value="Rhodopsin 7-helix transmembrane proteins"/>
    <property type="match status" value="1"/>
</dbReference>
<evidence type="ECO:0000313" key="14">
    <source>
        <dbReference type="Proteomes" id="UP000504632"/>
    </source>
</evidence>
<organism evidence="14 15">
    <name type="scientific">Chanos chanos</name>
    <name type="common">Milkfish</name>
    <name type="synonym">Mugil chanos</name>
    <dbReference type="NCBI Taxonomy" id="29144"/>
    <lineage>
        <taxon>Eukaryota</taxon>
        <taxon>Metazoa</taxon>
        <taxon>Chordata</taxon>
        <taxon>Craniata</taxon>
        <taxon>Vertebrata</taxon>
        <taxon>Euteleostomi</taxon>
        <taxon>Actinopterygii</taxon>
        <taxon>Neopterygii</taxon>
        <taxon>Teleostei</taxon>
        <taxon>Ostariophysi</taxon>
        <taxon>Gonorynchiformes</taxon>
        <taxon>Chanidae</taxon>
        <taxon>Chanos</taxon>
    </lineage>
</organism>
<dbReference type="PRINTS" id="PR00237">
    <property type="entry name" value="GPCRRHODOPSN"/>
</dbReference>
<evidence type="ECO:0000256" key="11">
    <source>
        <dbReference type="SAM" id="MobiDB-lite"/>
    </source>
</evidence>
<feature type="transmembrane region" description="Helical" evidence="12">
    <location>
        <begin position="161"/>
        <end position="182"/>
    </location>
</feature>
<feature type="region of interest" description="Disordered" evidence="11">
    <location>
        <begin position="339"/>
        <end position="374"/>
    </location>
</feature>
<sequence>MSLFFTPNKIIWGSKNLKMPHSGNITINKTAMDNETLALFQNKQARELISAIYVLVTLVNLTGNGISMYLLLFRTTPKTPSIIFMINLTITDLALGCVLPFQINYLLNGYNWTLGVTMCNILTVVFFANMYCSILTMTAISMERYLGIVKPMRFRELRKKSWFAMVACALMWILVLVVLYPLETTDLTYVVSELGITTCFDVLKKDMLPSKTHWLLFLFGMFVILFLCPLIITVYCYANIIYVLVKNPNSNQKGRAIRLAFTVLFVFVVFFSPNNILLLAHTITRVFYEKSLYMAYKLSLSLSCINSCLDPFIYYFASKEFRRKLRQMLRLQTLSSGDYQTNDPNRESLYSRSATNTNGEGGSVKDRKRCDSYM</sequence>
<keyword evidence="5 10" id="KW-0297">G-protein coupled receptor</keyword>
<dbReference type="GO" id="GO:0005886">
    <property type="term" value="C:plasma membrane"/>
    <property type="evidence" value="ECO:0007669"/>
    <property type="project" value="UniProtKB-SubCell"/>
</dbReference>
<dbReference type="Proteomes" id="UP000504632">
    <property type="component" value="Chromosome 10"/>
</dbReference>
<reference evidence="15" key="1">
    <citation type="submission" date="2025-08" db="UniProtKB">
        <authorList>
            <consortium name="RefSeq"/>
        </authorList>
    </citation>
    <scope>IDENTIFICATION</scope>
</reference>
<dbReference type="CTD" id="286530"/>
<name>A0A6J2WD61_CHACN</name>
<evidence type="ECO:0000256" key="10">
    <source>
        <dbReference type="RuleBase" id="RU000688"/>
    </source>
</evidence>
<gene>
    <name evidence="15" type="primary">p2ry8</name>
</gene>
<dbReference type="PROSITE" id="PS50262">
    <property type="entry name" value="G_PROTEIN_RECEP_F1_2"/>
    <property type="match status" value="1"/>
</dbReference>
<dbReference type="PANTHER" id="PTHR24232">
    <property type="entry name" value="G-PROTEIN COUPLED RECEPTOR"/>
    <property type="match status" value="1"/>
</dbReference>
<keyword evidence="7 10" id="KW-0675">Receptor</keyword>
<keyword evidence="8" id="KW-0325">Glycoprotein</keyword>
<dbReference type="PANTHER" id="PTHR24232:SF25">
    <property type="entry name" value="P2Y PURINOCEPTOR 8"/>
    <property type="match status" value="1"/>
</dbReference>
<feature type="transmembrane region" description="Helical" evidence="12">
    <location>
        <begin position="298"/>
        <end position="317"/>
    </location>
</feature>
<feature type="compositionally biased region" description="Polar residues" evidence="11">
    <location>
        <begin position="339"/>
        <end position="358"/>
    </location>
</feature>
<feature type="transmembrane region" description="Helical" evidence="12">
    <location>
        <begin position="115"/>
        <end position="140"/>
    </location>
</feature>
<keyword evidence="4 12" id="KW-1133">Transmembrane helix</keyword>
<dbReference type="SUPFAM" id="SSF81321">
    <property type="entry name" value="Family A G protein-coupled receptor-like"/>
    <property type="match status" value="1"/>
</dbReference>
<accession>A0A6J2WD61</accession>
<dbReference type="PRINTS" id="PR01157">
    <property type="entry name" value="P2YPURNOCPTR"/>
</dbReference>
<feature type="compositionally biased region" description="Basic and acidic residues" evidence="11">
    <location>
        <begin position="363"/>
        <end position="374"/>
    </location>
</feature>
<evidence type="ECO:0000256" key="9">
    <source>
        <dbReference type="ARBA" id="ARBA00023224"/>
    </source>
</evidence>
<feature type="transmembrane region" description="Helical" evidence="12">
    <location>
        <begin position="214"/>
        <end position="245"/>
    </location>
</feature>
<dbReference type="GO" id="GO:0035025">
    <property type="term" value="P:positive regulation of Rho protein signal transduction"/>
    <property type="evidence" value="ECO:0007669"/>
    <property type="project" value="TreeGrafter"/>
</dbReference>
<dbReference type="InterPro" id="IPR000276">
    <property type="entry name" value="GPCR_Rhodpsn"/>
</dbReference>